<comment type="subcellular location">
    <subcellularLocation>
        <location evidence="1">Cell outer membrane</location>
        <topology evidence="1">Multi-pass membrane protein</topology>
    </subcellularLocation>
</comment>
<dbReference type="SUPFAM" id="SSF103647">
    <property type="entry name" value="TSP type-3 repeat"/>
    <property type="match status" value="1"/>
</dbReference>
<accession>A0A4R1K723</accession>
<reference evidence="13 14" key="1">
    <citation type="submission" date="2019-03" db="EMBL/GenBank/DDBJ databases">
        <title>Genomic Encyclopedia of Type Strains, Phase IV (KMG-IV): sequencing the most valuable type-strain genomes for metagenomic binning, comparative biology and taxonomic classification.</title>
        <authorList>
            <person name="Goeker M."/>
        </authorList>
    </citation>
    <scope>NUCLEOTIDE SEQUENCE [LARGE SCALE GENOMIC DNA]</scope>
    <source>
        <strain evidence="13 14">DSM 24984</strain>
    </source>
</reference>
<dbReference type="EMBL" id="SMGG01000005">
    <property type="protein sequence ID" value="TCK59810.1"/>
    <property type="molecule type" value="Genomic_DNA"/>
</dbReference>
<keyword evidence="3" id="KW-1134">Transmembrane beta strand</keyword>
<dbReference type="InterPro" id="IPR011250">
    <property type="entry name" value="OMP/PagP_B-barrel"/>
</dbReference>
<organism evidence="13 14">
    <name type="scientific">Seleniivibrio woodruffii</name>
    <dbReference type="NCBI Taxonomy" id="1078050"/>
    <lineage>
        <taxon>Bacteria</taxon>
        <taxon>Pseudomonadati</taxon>
        <taxon>Deferribacterota</taxon>
        <taxon>Deferribacteres</taxon>
        <taxon>Deferribacterales</taxon>
        <taxon>Geovibrionaceae</taxon>
        <taxon>Seleniivibrio</taxon>
    </lineage>
</organism>
<keyword evidence="14" id="KW-1185">Reference proteome</keyword>
<keyword evidence="7" id="KW-0626">Porin</keyword>
<evidence type="ECO:0000256" key="9">
    <source>
        <dbReference type="ARBA" id="ARBA00023237"/>
    </source>
</evidence>
<dbReference type="CDD" id="cd07185">
    <property type="entry name" value="OmpA_C-like"/>
    <property type="match status" value="1"/>
</dbReference>
<evidence type="ECO:0000256" key="3">
    <source>
        <dbReference type="ARBA" id="ARBA00022452"/>
    </source>
</evidence>
<dbReference type="InterPro" id="IPR006664">
    <property type="entry name" value="OMP_bac"/>
</dbReference>
<keyword evidence="5 11" id="KW-0732">Signal</keyword>
<keyword evidence="9" id="KW-0998">Cell outer membrane</keyword>
<evidence type="ECO:0000256" key="8">
    <source>
        <dbReference type="ARBA" id="ARBA00023136"/>
    </source>
</evidence>
<dbReference type="PROSITE" id="PS51123">
    <property type="entry name" value="OMPA_2"/>
    <property type="match status" value="1"/>
</dbReference>
<evidence type="ECO:0000256" key="10">
    <source>
        <dbReference type="PROSITE-ProRule" id="PRU00473"/>
    </source>
</evidence>
<dbReference type="GO" id="GO:0046930">
    <property type="term" value="C:pore complex"/>
    <property type="evidence" value="ECO:0007669"/>
    <property type="project" value="UniProtKB-KW"/>
</dbReference>
<dbReference type="RefSeq" id="WP_132873969.1">
    <property type="nucleotide sequence ID" value="NZ_SMGG01000005.1"/>
</dbReference>
<dbReference type="GO" id="GO:0015288">
    <property type="term" value="F:porin activity"/>
    <property type="evidence" value="ECO:0007669"/>
    <property type="project" value="UniProtKB-KW"/>
</dbReference>
<protein>
    <submittedName>
        <fullName evidence="13">OOP family OmpA-OmpF porin</fullName>
    </submittedName>
</protein>
<sequence length="381" mass="40039">MKKLLVSILALSCVSTAFAYDKGEMYVAPALGYHIFDNDFDADNSVEGAIRLGRFFSNTCALEGEFGFTTTDKDNGEDMNASTVALNGLYHFNTDGLFRPYVLLGVSGQFYDEARAAIAGGVGVKVPFNKTFGLDLRVKDILMTDSFNDIIPSAALTIAFGKPAPAVKAAPAPASVAAPAPKAAEPVKEEAPAAPAKVEAAPAPAAVVVAPVDSDKDGVIDEKDQCPATPAGAPVDIAGCPLDSDGDGVFDYLDKCPGTKAGLKVNAEGCFIAVTLHVNFKTNSNIIADGYDKDITEFAAFLNANPSIKVEIQGHTDSDGNDVYNKNLSQKRADSVVKELVKNGVAADRLTGVGYGESQPIVPNDTAENKLKNRRVEAVVK</sequence>
<keyword evidence="6" id="KW-0406">Ion transport</keyword>
<dbReference type="Pfam" id="PF00691">
    <property type="entry name" value="OmpA"/>
    <property type="match status" value="1"/>
</dbReference>
<dbReference type="Gene3D" id="2.40.160.20">
    <property type="match status" value="1"/>
</dbReference>
<gene>
    <name evidence="13" type="ORF">C8D98_1977</name>
</gene>
<evidence type="ECO:0000313" key="13">
    <source>
        <dbReference type="EMBL" id="TCK59810.1"/>
    </source>
</evidence>
<feature type="signal peptide" evidence="11">
    <location>
        <begin position="1"/>
        <end position="19"/>
    </location>
</feature>
<keyword evidence="4" id="KW-0812">Transmembrane</keyword>
<dbReference type="GO" id="GO:0009279">
    <property type="term" value="C:cell outer membrane"/>
    <property type="evidence" value="ECO:0007669"/>
    <property type="project" value="UniProtKB-SubCell"/>
</dbReference>
<dbReference type="Gene3D" id="3.30.1330.60">
    <property type="entry name" value="OmpA-like domain"/>
    <property type="match status" value="1"/>
</dbReference>
<comment type="caution">
    <text evidence="13">The sequence shown here is derived from an EMBL/GenBank/DDBJ whole genome shotgun (WGS) entry which is preliminary data.</text>
</comment>
<feature type="chain" id="PRO_5020697175" evidence="11">
    <location>
        <begin position="20"/>
        <end position="381"/>
    </location>
</feature>
<keyword evidence="8 10" id="KW-0472">Membrane</keyword>
<evidence type="ECO:0000256" key="2">
    <source>
        <dbReference type="ARBA" id="ARBA00022448"/>
    </source>
</evidence>
<dbReference type="InterPro" id="IPR027385">
    <property type="entry name" value="Beta-barrel_OMP"/>
</dbReference>
<dbReference type="GO" id="GO:0006811">
    <property type="term" value="P:monoatomic ion transport"/>
    <property type="evidence" value="ECO:0007669"/>
    <property type="project" value="UniProtKB-KW"/>
</dbReference>
<dbReference type="SUPFAM" id="SSF56925">
    <property type="entry name" value="OMPA-like"/>
    <property type="match status" value="1"/>
</dbReference>
<evidence type="ECO:0000256" key="11">
    <source>
        <dbReference type="SAM" id="SignalP"/>
    </source>
</evidence>
<evidence type="ECO:0000256" key="1">
    <source>
        <dbReference type="ARBA" id="ARBA00004571"/>
    </source>
</evidence>
<proteinExistence type="predicted"/>
<dbReference type="SUPFAM" id="SSF103088">
    <property type="entry name" value="OmpA-like"/>
    <property type="match status" value="1"/>
</dbReference>
<feature type="domain" description="OmpA-like" evidence="12">
    <location>
        <begin position="267"/>
        <end position="381"/>
    </location>
</feature>
<name>A0A4R1K723_9BACT</name>
<dbReference type="InterPro" id="IPR006690">
    <property type="entry name" value="OMPA-like_CS"/>
</dbReference>
<dbReference type="PROSITE" id="PS01068">
    <property type="entry name" value="OMPA_1"/>
    <property type="match status" value="1"/>
</dbReference>
<evidence type="ECO:0000313" key="14">
    <source>
        <dbReference type="Proteomes" id="UP000294614"/>
    </source>
</evidence>
<evidence type="ECO:0000256" key="5">
    <source>
        <dbReference type="ARBA" id="ARBA00022729"/>
    </source>
</evidence>
<dbReference type="OrthoDB" id="9805832at2"/>
<evidence type="ECO:0000256" key="7">
    <source>
        <dbReference type="ARBA" id="ARBA00023114"/>
    </source>
</evidence>
<evidence type="ECO:0000256" key="6">
    <source>
        <dbReference type="ARBA" id="ARBA00023065"/>
    </source>
</evidence>
<dbReference type="InterPro" id="IPR036737">
    <property type="entry name" value="OmpA-like_sf"/>
</dbReference>
<dbReference type="InterPro" id="IPR028974">
    <property type="entry name" value="TSP_type-3_rpt"/>
</dbReference>
<dbReference type="InterPro" id="IPR006665">
    <property type="entry name" value="OmpA-like"/>
</dbReference>
<dbReference type="Pfam" id="PF13505">
    <property type="entry name" value="OMP_b-brl"/>
    <property type="match status" value="1"/>
</dbReference>
<evidence type="ECO:0000256" key="4">
    <source>
        <dbReference type="ARBA" id="ARBA00022692"/>
    </source>
</evidence>
<keyword evidence="2" id="KW-0813">Transport</keyword>
<dbReference type="GO" id="GO:0005509">
    <property type="term" value="F:calcium ion binding"/>
    <property type="evidence" value="ECO:0007669"/>
    <property type="project" value="InterPro"/>
</dbReference>
<dbReference type="PANTHER" id="PTHR30329:SF21">
    <property type="entry name" value="LIPOPROTEIN YIAD-RELATED"/>
    <property type="match status" value="1"/>
</dbReference>
<dbReference type="PRINTS" id="PR01021">
    <property type="entry name" value="OMPADOMAIN"/>
</dbReference>
<evidence type="ECO:0000259" key="12">
    <source>
        <dbReference type="PROSITE" id="PS51123"/>
    </source>
</evidence>
<dbReference type="AlphaFoldDB" id="A0A4R1K723"/>
<dbReference type="Proteomes" id="UP000294614">
    <property type="component" value="Unassembled WGS sequence"/>
</dbReference>
<dbReference type="PANTHER" id="PTHR30329">
    <property type="entry name" value="STATOR ELEMENT OF FLAGELLAR MOTOR COMPLEX"/>
    <property type="match status" value="1"/>
</dbReference>
<dbReference type="InterPro" id="IPR050330">
    <property type="entry name" value="Bact_OuterMem_StrucFunc"/>
</dbReference>